<gene>
    <name evidence="2" type="ORF">GGR36_001871</name>
</gene>
<reference evidence="2 3" key="1">
    <citation type="submission" date="2020-08" db="EMBL/GenBank/DDBJ databases">
        <title>Genomic Encyclopedia of Type Strains, Phase IV (KMG-IV): sequencing the most valuable type-strain genomes for metagenomic binning, comparative biology and taxonomic classification.</title>
        <authorList>
            <person name="Goeker M."/>
        </authorList>
    </citation>
    <scope>NUCLEOTIDE SEQUENCE [LARGE SCALE GENOMIC DNA]</scope>
    <source>
        <strain evidence="2 3">DSM 106739</strain>
    </source>
</reference>
<dbReference type="Proteomes" id="UP000561045">
    <property type="component" value="Unassembled WGS sequence"/>
</dbReference>
<dbReference type="RefSeq" id="WP_183634353.1">
    <property type="nucleotide sequence ID" value="NZ_BAABLE010000011.1"/>
</dbReference>
<dbReference type="AlphaFoldDB" id="A0A840BIV1"/>
<evidence type="ECO:0000313" key="2">
    <source>
        <dbReference type="EMBL" id="MBB4012563.1"/>
    </source>
</evidence>
<evidence type="ECO:0000256" key="1">
    <source>
        <dbReference type="SAM" id="MobiDB-lite"/>
    </source>
</evidence>
<name>A0A840BIV1_9RHOO</name>
<protein>
    <submittedName>
        <fullName evidence="2">Uncharacterized protein</fullName>
    </submittedName>
</protein>
<sequence>MQDNTRANTSHHAKSIALGVSGRPPRTASANTDMAHCPDLLTPPRISLVEIARVEIEFSGIEPDALPRWLARHRDADAPR</sequence>
<dbReference type="EMBL" id="JACIET010000001">
    <property type="protein sequence ID" value="MBB4012563.1"/>
    <property type="molecule type" value="Genomic_DNA"/>
</dbReference>
<organism evidence="2 3">
    <name type="scientific">Niveibacterium umoris</name>
    <dbReference type="NCBI Taxonomy" id="1193620"/>
    <lineage>
        <taxon>Bacteria</taxon>
        <taxon>Pseudomonadati</taxon>
        <taxon>Pseudomonadota</taxon>
        <taxon>Betaproteobacteria</taxon>
        <taxon>Rhodocyclales</taxon>
        <taxon>Rhodocyclaceae</taxon>
        <taxon>Niveibacterium</taxon>
    </lineage>
</organism>
<comment type="caution">
    <text evidence="2">The sequence shown here is derived from an EMBL/GenBank/DDBJ whole genome shotgun (WGS) entry which is preliminary data.</text>
</comment>
<feature type="region of interest" description="Disordered" evidence="1">
    <location>
        <begin position="1"/>
        <end position="39"/>
    </location>
</feature>
<accession>A0A840BIV1</accession>
<evidence type="ECO:0000313" key="3">
    <source>
        <dbReference type="Proteomes" id="UP000561045"/>
    </source>
</evidence>
<proteinExistence type="predicted"/>
<keyword evidence="3" id="KW-1185">Reference proteome</keyword>